<protein>
    <submittedName>
        <fullName evidence="2">HD-GYP domain, c-di-GMP phosphodiesterase class II (Or its inactivated variant)</fullName>
    </submittedName>
</protein>
<dbReference type="RefSeq" id="WP_091979038.1">
    <property type="nucleotide sequence ID" value="NZ_FOLO01000001.1"/>
</dbReference>
<dbReference type="SUPFAM" id="SSF55781">
    <property type="entry name" value="GAF domain-like"/>
    <property type="match status" value="1"/>
</dbReference>
<gene>
    <name evidence="2" type="ORF">SAMN02745724_00249</name>
</gene>
<dbReference type="SUPFAM" id="SSF109604">
    <property type="entry name" value="HD-domain/PDEase-like"/>
    <property type="match status" value="1"/>
</dbReference>
<sequence length="526" mass="58877">MSELNNADALKQLLALSYRLSTEKNTTKLLEDILMSAKALTHADGGTIYSVTNNHALKFETLVNDSLKLHMGGTSDTPINFDCIPILIDGEANKDALVALAAANHETINIEDAYQVKEHNTSAARAMDQKTGYRTQSVLTVPLENHEGDINGVLQLINAQDKSKVVPFSQQKTDLVLSLSSLAAVALTNKQLITDMEILFQSLAKLIARAIDEKSPYTGGHCRRVPELTLMLADAVNNINLGPLADFTLNADEKHTLSVAGWLHDCGKIATPEYVMDKSTKLETVFDRIEFVDAKFEIVKKQFEIEELKFPEKKDAIKDKQQQLVEDRQFIKHINIGGEYLPQPDVERVAHIAKKYNIEMNGQLEPVLNETEMSYLQIQKGTLSDEERNIINHHIDITILLLESLPFPKHLQNVPEYAGGHHEKMDGTGYPRGLTKEQMSLPARMMAIADIFEALSAGDRPYKKAKKLSECIKIMGFMSLDKHIDNDLFNVFIHEKVYVEYANKFMTDTQIDAVDESNIPGFTSLI</sequence>
<dbReference type="InterPro" id="IPR003607">
    <property type="entry name" value="HD/PDEase_dom"/>
</dbReference>
<dbReference type="GO" id="GO:0008081">
    <property type="term" value="F:phosphoric diester hydrolase activity"/>
    <property type="evidence" value="ECO:0007669"/>
    <property type="project" value="UniProtKB-ARBA"/>
</dbReference>
<dbReference type="InterPro" id="IPR029016">
    <property type="entry name" value="GAF-like_dom_sf"/>
</dbReference>
<accession>A0A1I1E7Z9</accession>
<dbReference type="InterPro" id="IPR037522">
    <property type="entry name" value="HD_GYP_dom"/>
</dbReference>
<evidence type="ECO:0000313" key="2">
    <source>
        <dbReference type="EMBL" id="SFB82782.1"/>
    </source>
</evidence>
<dbReference type="CDD" id="cd00077">
    <property type="entry name" value="HDc"/>
    <property type="match status" value="1"/>
</dbReference>
<dbReference type="Proteomes" id="UP000198862">
    <property type="component" value="Unassembled WGS sequence"/>
</dbReference>
<dbReference type="Pfam" id="PF13487">
    <property type="entry name" value="HD_5"/>
    <property type="match status" value="1"/>
</dbReference>
<feature type="domain" description="HD-GYP" evidence="1">
    <location>
        <begin position="308"/>
        <end position="508"/>
    </location>
</feature>
<dbReference type="PANTHER" id="PTHR43155">
    <property type="entry name" value="CYCLIC DI-GMP PHOSPHODIESTERASE PA4108-RELATED"/>
    <property type="match status" value="1"/>
</dbReference>
<dbReference type="Pfam" id="PF01590">
    <property type="entry name" value="GAF"/>
    <property type="match status" value="1"/>
</dbReference>
<reference evidence="2 3" key="1">
    <citation type="submission" date="2016-10" db="EMBL/GenBank/DDBJ databases">
        <authorList>
            <person name="de Groot N.N."/>
        </authorList>
    </citation>
    <scope>NUCLEOTIDE SEQUENCE [LARGE SCALE GENOMIC DNA]</scope>
    <source>
        <strain evidence="2 3">DSM 6059</strain>
    </source>
</reference>
<proteinExistence type="predicted"/>
<dbReference type="EMBL" id="FOLO01000001">
    <property type="protein sequence ID" value="SFB82782.1"/>
    <property type="molecule type" value="Genomic_DNA"/>
</dbReference>
<dbReference type="Gene3D" id="3.30.450.40">
    <property type="match status" value="1"/>
</dbReference>
<dbReference type="PANTHER" id="PTHR43155:SF2">
    <property type="entry name" value="CYCLIC DI-GMP PHOSPHODIESTERASE PA4108"/>
    <property type="match status" value="1"/>
</dbReference>
<organism evidence="2 3">
    <name type="scientific">Pseudoalteromonas denitrificans DSM 6059</name>
    <dbReference type="NCBI Taxonomy" id="1123010"/>
    <lineage>
        <taxon>Bacteria</taxon>
        <taxon>Pseudomonadati</taxon>
        <taxon>Pseudomonadota</taxon>
        <taxon>Gammaproteobacteria</taxon>
        <taxon>Alteromonadales</taxon>
        <taxon>Pseudoalteromonadaceae</taxon>
        <taxon>Pseudoalteromonas</taxon>
    </lineage>
</organism>
<dbReference type="OrthoDB" id="9764808at2"/>
<dbReference type="PROSITE" id="PS51832">
    <property type="entry name" value="HD_GYP"/>
    <property type="match status" value="1"/>
</dbReference>
<keyword evidence="3" id="KW-1185">Reference proteome</keyword>
<dbReference type="Pfam" id="PF01966">
    <property type="entry name" value="HD"/>
    <property type="match status" value="1"/>
</dbReference>
<dbReference type="STRING" id="1123010.SAMN02745724_00249"/>
<evidence type="ECO:0000313" key="3">
    <source>
        <dbReference type="Proteomes" id="UP000198862"/>
    </source>
</evidence>
<dbReference type="SMART" id="SM00065">
    <property type="entry name" value="GAF"/>
    <property type="match status" value="1"/>
</dbReference>
<name>A0A1I1E7Z9_9GAMM</name>
<evidence type="ECO:0000259" key="1">
    <source>
        <dbReference type="PROSITE" id="PS51832"/>
    </source>
</evidence>
<dbReference type="InterPro" id="IPR003018">
    <property type="entry name" value="GAF"/>
</dbReference>
<dbReference type="Gene3D" id="1.10.3210.10">
    <property type="entry name" value="Hypothetical protein af1432"/>
    <property type="match status" value="2"/>
</dbReference>
<dbReference type="InterPro" id="IPR006674">
    <property type="entry name" value="HD_domain"/>
</dbReference>
<dbReference type="AlphaFoldDB" id="A0A1I1E7Z9"/>
<dbReference type="SMART" id="SM00471">
    <property type="entry name" value="HDc"/>
    <property type="match status" value="1"/>
</dbReference>